<dbReference type="KEGG" id="bbes:BESB_020680"/>
<feature type="compositionally biased region" description="Basic and acidic residues" evidence="1">
    <location>
        <begin position="28"/>
        <end position="42"/>
    </location>
</feature>
<feature type="region of interest" description="Disordered" evidence="1">
    <location>
        <begin position="16"/>
        <end position="42"/>
    </location>
</feature>
<dbReference type="Proteomes" id="UP000224006">
    <property type="component" value="Chromosome XI"/>
</dbReference>
<evidence type="ECO:0000256" key="1">
    <source>
        <dbReference type="SAM" id="MobiDB-lite"/>
    </source>
</evidence>
<feature type="region of interest" description="Disordered" evidence="1">
    <location>
        <begin position="122"/>
        <end position="298"/>
    </location>
</feature>
<accession>A0A2A9M925</accession>
<feature type="compositionally biased region" description="Basic and acidic residues" evidence="1">
    <location>
        <begin position="225"/>
        <end position="237"/>
    </location>
</feature>
<gene>
    <name evidence="2" type="ORF">BESB_020680</name>
</gene>
<reference evidence="2 3" key="1">
    <citation type="submission" date="2017-09" db="EMBL/GenBank/DDBJ databases">
        <title>Genome sequencing of Besnoitia besnoiti strain Bb-Ger1.</title>
        <authorList>
            <person name="Schares G."/>
            <person name="Venepally P."/>
            <person name="Lorenzi H.A."/>
        </authorList>
    </citation>
    <scope>NUCLEOTIDE SEQUENCE [LARGE SCALE GENOMIC DNA]</scope>
    <source>
        <strain evidence="2 3">Bb-Ger1</strain>
    </source>
</reference>
<name>A0A2A9M925_BESBE</name>
<proteinExistence type="predicted"/>
<evidence type="ECO:0000313" key="3">
    <source>
        <dbReference type="Proteomes" id="UP000224006"/>
    </source>
</evidence>
<protein>
    <submittedName>
        <fullName evidence="2">Uncharacterized protein</fullName>
    </submittedName>
</protein>
<feature type="compositionally biased region" description="Basic and acidic residues" evidence="1">
    <location>
        <begin position="257"/>
        <end position="267"/>
    </location>
</feature>
<feature type="compositionally biased region" description="Low complexity" evidence="1">
    <location>
        <begin position="185"/>
        <end position="194"/>
    </location>
</feature>
<feature type="compositionally biased region" description="Basic and acidic residues" evidence="1">
    <location>
        <begin position="202"/>
        <end position="215"/>
    </location>
</feature>
<sequence>MRVGFFKRSTDDRWHGLRQESDAAEGDADGREESKGRGYTVRGRENDTNLFVSPVAVVQYSKSRREVMEARAITLRELAARISPIVTQLRQLRHPWNQVFPVVSGDAGGSDCELGDAVKRAMRNPPVRPSKPSGEPVPLHGGRSSAPSKKSVSGVVHAPTKEGRPSQPHLLQMASSLPKVESKAAHASRSSAASYLVTVDRGNQDGSHRDEERGRNSTSPQANRLVDDRQPGNEHRIVGGHGTKRAAKHGQSTSGSRTEEARTRERGIGAVRRRKKRQQQDLSVGVPKEVSEIPGLDPHGNSYRKAAASIIAPAQFSLEASLRTARDALKMPESKEVSLAALHESGETVNEDDWILRPIGDTMCETFETKRTKHAFNTHGKRVMKPCGFGHYFAVTRQVMAKGVCLLKVNRKVFIQMCDISESKFKKAMLESHAEKRALVGVPPLAWKRRSPDTCYST</sequence>
<dbReference type="RefSeq" id="XP_029216136.1">
    <property type="nucleotide sequence ID" value="XM_029360777.1"/>
</dbReference>
<dbReference type="EMBL" id="NWUJ01000012">
    <property type="protein sequence ID" value="PFH32127.1"/>
    <property type="molecule type" value="Genomic_DNA"/>
</dbReference>
<dbReference type="GeneID" id="40307129"/>
<dbReference type="VEuPathDB" id="ToxoDB:BESB_020680"/>
<organism evidence="2 3">
    <name type="scientific">Besnoitia besnoiti</name>
    <name type="common">Apicomplexan protozoan</name>
    <dbReference type="NCBI Taxonomy" id="94643"/>
    <lineage>
        <taxon>Eukaryota</taxon>
        <taxon>Sar</taxon>
        <taxon>Alveolata</taxon>
        <taxon>Apicomplexa</taxon>
        <taxon>Conoidasida</taxon>
        <taxon>Coccidia</taxon>
        <taxon>Eucoccidiorida</taxon>
        <taxon>Eimeriorina</taxon>
        <taxon>Sarcocystidae</taxon>
        <taxon>Besnoitia</taxon>
    </lineage>
</organism>
<keyword evidence="3" id="KW-1185">Reference proteome</keyword>
<evidence type="ECO:0000313" key="2">
    <source>
        <dbReference type="EMBL" id="PFH32127.1"/>
    </source>
</evidence>
<dbReference type="AlphaFoldDB" id="A0A2A9M925"/>
<comment type="caution">
    <text evidence="2">The sequence shown here is derived from an EMBL/GenBank/DDBJ whole genome shotgun (WGS) entry which is preliminary data.</text>
</comment>